<reference evidence="1 2" key="1">
    <citation type="submission" date="2013-07" db="EMBL/GenBank/DDBJ databases">
        <title>Completed genome of Sphingomonas sanxanigenens NX02.</title>
        <authorList>
            <person name="Ma T."/>
            <person name="Huang H."/>
            <person name="Wu M."/>
            <person name="Li X."/>
            <person name="Li G."/>
        </authorList>
    </citation>
    <scope>NUCLEOTIDE SEQUENCE [LARGE SCALE GENOMIC DNA]</scope>
    <source>
        <strain evidence="1 2">NX02</strain>
    </source>
</reference>
<dbReference type="HOGENOM" id="CLU_3222213_0_0_5"/>
<evidence type="ECO:0000313" key="2">
    <source>
        <dbReference type="Proteomes" id="UP000018851"/>
    </source>
</evidence>
<name>W0A6H4_9SPHN</name>
<protein>
    <recommendedName>
        <fullName evidence="3">Metallo-beta-lactamase domain-containing protein</fullName>
    </recommendedName>
</protein>
<dbReference type="EMBL" id="CP006644">
    <property type="protein sequence ID" value="AHE52661.1"/>
    <property type="molecule type" value="Genomic_DNA"/>
</dbReference>
<dbReference type="Proteomes" id="UP000018851">
    <property type="component" value="Chromosome"/>
</dbReference>
<sequence>MVLLADGFLIDCGSSGYGEKRAQILAEIINEVGPSRLSREGMRP</sequence>
<gene>
    <name evidence="1" type="ORF">NX02_04590</name>
</gene>
<evidence type="ECO:0008006" key="3">
    <source>
        <dbReference type="Google" id="ProtNLM"/>
    </source>
</evidence>
<evidence type="ECO:0000313" key="1">
    <source>
        <dbReference type="EMBL" id="AHE52661.1"/>
    </source>
</evidence>
<keyword evidence="2" id="KW-1185">Reference proteome</keyword>
<dbReference type="KEGG" id="ssan:NX02_04590"/>
<proteinExistence type="predicted"/>
<organism evidence="1 2">
    <name type="scientific">Sphingomonas sanxanigenens DSM 19645 = NX02</name>
    <dbReference type="NCBI Taxonomy" id="1123269"/>
    <lineage>
        <taxon>Bacteria</taxon>
        <taxon>Pseudomonadati</taxon>
        <taxon>Pseudomonadota</taxon>
        <taxon>Alphaproteobacteria</taxon>
        <taxon>Sphingomonadales</taxon>
        <taxon>Sphingomonadaceae</taxon>
        <taxon>Sphingomonas</taxon>
    </lineage>
</organism>
<dbReference type="AlphaFoldDB" id="W0A6H4"/>
<dbReference type="STRING" id="1123269.NX02_04590"/>
<accession>W0A6H4</accession>